<keyword evidence="1" id="KW-1133">Transmembrane helix</keyword>
<keyword evidence="1" id="KW-0812">Transmembrane</keyword>
<sequence>MRLVDGRYEGRAGRCEVETRYPGSLYVCVVWLAGMSLGFCLGLFIGGTLLVSFFF</sequence>
<accession>A0A6A5WB37</accession>
<reference evidence="2" key="1">
    <citation type="journal article" date="2020" name="Stud. Mycol.">
        <title>101 Dothideomycetes genomes: a test case for predicting lifestyles and emergence of pathogens.</title>
        <authorList>
            <person name="Haridas S."/>
            <person name="Albert R."/>
            <person name="Binder M."/>
            <person name="Bloem J."/>
            <person name="Labutti K."/>
            <person name="Salamov A."/>
            <person name="Andreopoulos B."/>
            <person name="Baker S."/>
            <person name="Barry K."/>
            <person name="Bills G."/>
            <person name="Bluhm B."/>
            <person name="Cannon C."/>
            <person name="Castanera R."/>
            <person name="Culley D."/>
            <person name="Daum C."/>
            <person name="Ezra D."/>
            <person name="Gonzalez J."/>
            <person name="Henrissat B."/>
            <person name="Kuo A."/>
            <person name="Liang C."/>
            <person name="Lipzen A."/>
            <person name="Lutzoni F."/>
            <person name="Magnuson J."/>
            <person name="Mondo S."/>
            <person name="Nolan M."/>
            <person name="Ohm R."/>
            <person name="Pangilinan J."/>
            <person name="Park H.-J."/>
            <person name="Ramirez L."/>
            <person name="Alfaro M."/>
            <person name="Sun H."/>
            <person name="Tritt A."/>
            <person name="Yoshinaga Y."/>
            <person name="Zwiers L.-H."/>
            <person name="Turgeon B."/>
            <person name="Goodwin S."/>
            <person name="Spatafora J."/>
            <person name="Crous P."/>
            <person name="Grigoriev I."/>
        </authorList>
    </citation>
    <scope>NUCLEOTIDE SEQUENCE</scope>
    <source>
        <strain evidence="2">CBS 123094</strain>
    </source>
</reference>
<keyword evidence="1" id="KW-0472">Membrane</keyword>
<evidence type="ECO:0000313" key="3">
    <source>
        <dbReference type="Proteomes" id="UP000799779"/>
    </source>
</evidence>
<organism evidence="2 3">
    <name type="scientific">Amniculicola lignicola CBS 123094</name>
    <dbReference type="NCBI Taxonomy" id="1392246"/>
    <lineage>
        <taxon>Eukaryota</taxon>
        <taxon>Fungi</taxon>
        <taxon>Dikarya</taxon>
        <taxon>Ascomycota</taxon>
        <taxon>Pezizomycotina</taxon>
        <taxon>Dothideomycetes</taxon>
        <taxon>Pleosporomycetidae</taxon>
        <taxon>Pleosporales</taxon>
        <taxon>Amniculicolaceae</taxon>
        <taxon>Amniculicola</taxon>
    </lineage>
</organism>
<protein>
    <submittedName>
        <fullName evidence="2">Uncharacterized protein</fullName>
    </submittedName>
</protein>
<dbReference type="Proteomes" id="UP000799779">
    <property type="component" value="Unassembled WGS sequence"/>
</dbReference>
<dbReference type="EMBL" id="ML977626">
    <property type="protein sequence ID" value="KAF1996345.1"/>
    <property type="molecule type" value="Genomic_DNA"/>
</dbReference>
<gene>
    <name evidence="2" type="ORF">P154DRAFT_321076</name>
</gene>
<proteinExistence type="predicted"/>
<keyword evidence="3" id="KW-1185">Reference proteome</keyword>
<evidence type="ECO:0000256" key="1">
    <source>
        <dbReference type="SAM" id="Phobius"/>
    </source>
</evidence>
<name>A0A6A5WB37_9PLEO</name>
<feature type="transmembrane region" description="Helical" evidence="1">
    <location>
        <begin position="29"/>
        <end position="54"/>
    </location>
</feature>
<dbReference type="AlphaFoldDB" id="A0A6A5WB37"/>
<evidence type="ECO:0000313" key="2">
    <source>
        <dbReference type="EMBL" id="KAF1996345.1"/>
    </source>
</evidence>